<feature type="compositionally biased region" description="Basic and acidic residues" evidence="1">
    <location>
        <begin position="265"/>
        <end position="278"/>
    </location>
</feature>
<reference evidence="2 3" key="1">
    <citation type="journal article" date="2020" name="Front. Microbiol.">
        <title>Genetic Organization of the aprX-lipA2 Operon Affects the Proteolytic Potential of Pseudomonas Species in Milk.</title>
        <authorList>
            <person name="Maier C."/>
            <person name="Huptas C."/>
            <person name="von Neubeck M."/>
            <person name="Scherer S."/>
            <person name="Wenning M."/>
            <person name="Lucking G."/>
        </authorList>
    </citation>
    <scope>NUCLEOTIDE SEQUENCE [LARGE SCALE GENOMIC DNA]</scope>
    <source>
        <strain evidence="2 3">DSM 16272</strain>
    </source>
</reference>
<feature type="region of interest" description="Disordered" evidence="1">
    <location>
        <begin position="38"/>
        <end position="74"/>
    </location>
</feature>
<name>A0A7Y1ACP0_PSEVE</name>
<dbReference type="AlphaFoldDB" id="A0A7Y1ACP0"/>
<evidence type="ECO:0000313" key="3">
    <source>
        <dbReference type="Proteomes" id="UP000537729"/>
    </source>
</evidence>
<feature type="compositionally biased region" description="Basic and acidic residues" evidence="1">
    <location>
        <begin position="409"/>
        <end position="418"/>
    </location>
</feature>
<accession>A0A7Y1ACP0</accession>
<proteinExistence type="predicted"/>
<evidence type="ECO:0000256" key="1">
    <source>
        <dbReference type="SAM" id="MobiDB-lite"/>
    </source>
</evidence>
<organism evidence="2 3">
    <name type="scientific">Pseudomonas veronii</name>
    <dbReference type="NCBI Taxonomy" id="76761"/>
    <lineage>
        <taxon>Bacteria</taxon>
        <taxon>Pseudomonadati</taxon>
        <taxon>Pseudomonadota</taxon>
        <taxon>Gammaproteobacteria</taxon>
        <taxon>Pseudomonadales</taxon>
        <taxon>Pseudomonadaceae</taxon>
        <taxon>Pseudomonas</taxon>
    </lineage>
</organism>
<feature type="region of interest" description="Disordered" evidence="1">
    <location>
        <begin position="409"/>
        <end position="435"/>
    </location>
</feature>
<comment type="caution">
    <text evidence="2">The sequence shown here is derived from an EMBL/GenBank/DDBJ whole genome shotgun (WGS) entry which is preliminary data.</text>
</comment>
<evidence type="ECO:0000313" key="2">
    <source>
        <dbReference type="EMBL" id="NMY13340.1"/>
    </source>
</evidence>
<dbReference type="Proteomes" id="UP000537729">
    <property type="component" value="Unassembled WGS sequence"/>
</dbReference>
<dbReference type="RefSeq" id="WP_169886507.1">
    <property type="nucleotide sequence ID" value="NZ_JAAQWG010000091.1"/>
</dbReference>
<feature type="region of interest" description="Disordered" evidence="1">
    <location>
        <begin position="256"/>
        <end position="293"/>
    </location>
</feature>
<feature type="compositionally biased region" description="Basic and acidic residues" evidence="1">
    <location>
        <begin position="56"/>
        <end position="74"/>
    </location>
</feature>
<dbReference type="EMBL" id="JAAQWG010000091">
    <property type="protein sequence ID" value="NMY13340.1"/>
    <property type="molecule type" value="Genomic_DNA"/>
</dbReference>
<gene>
    <name evidence="2" type="ORF">HBO38_33935</name>
</gene>
<protein>
    <submittedName>
        <fullName evidence="2">Uncharacterized protein</fullName>
    </submittedName>
</protein>
<sequence length="495" mass="55160">MSQDLQEIEKSGEVVDGQYTQAAMQAAQAKLDTKFSNAFPVGSALNDDEAAPEQANEQRAEQKQSIDHKTLEHHRYDYRSRDLPTVTFGDEPFKPGDYVDEVFEKNKISDDLGETFKEAIERIAEKNGHKAKFKTTHFAINDESNQPFVKISPNGTVSASTRDINHPAFNEYVVASTVHRFAKNEKPIYMWVNESKMTGGQNVEQFFRTQIESLEANGIDIERLRIQNKTYQWIIDEYKQPKATVTQDEMLVQDLPENAPAGKPTEQKTQDVEARKAPDVTASEAAQAEPVKPTVGVVESANVELSKPDPAGEMTIERALTLSELSEAHPVKSQVGYDEGLVDSVHKAESGKVVLENPYENIDYHALSLAEPITEPVAEPLPVIQVDELADLDTDEHVSIFDIIKGEKATEPAERDEPFIDGDELPDATAPDASVDSDQEFFKKLEAFDVDSVDFSAVKPPAANAQQIEDSFRISAIEDDIRSQHRPTRTVKFGR</sequence>